<comment type="similarity">
    <text evidence="2">Belongs to the otopetrin family.</text>
</comment>
<comment type="subcellular location">
    <subcellularLocation>
        <location evidence="1">Cell membrane</location>
        <topology evidence="1">Multi-pass membrane protein</topology>
    </subcellularLocation>
</comment>
<dbReference type="Proteomes" id="UP000663877">
    <property type="component" value="Unassembled WGS sequence"/>
</dbReference>
<evidence type="ECO:0000256" key="12">
    <source>
        <dbReference type="SAM" id="Phobius"/>
    </source>
</evidence>
<evidence type="ECO:0000256" key="5">
    <source>
        <dbReference type="ARBA" id="ARBA00022692"/>
    </source>
</evidence>
<dbReference type="EMBL" id="CAJNOI010000031">
    <property type="protein sequence ID" value="CAF0881147.1"/>
    <property type="molecule type" value="Genomic_DNA"/>
</dbReference>
<keyword evidence="10" id="KW-0407">Ion channel</keyword>
<evidence type="ECO:0000256" key="3">
    <source>
        <dbReference type="ARBA" id="ARBA00022448"/>
    </source>
</evidence>
<evidence type="ECO:0000256" key="8">
    <source>
        <dbReference type="ARBA" id="ARBA00023065"/>
    </source>
</evidence>
<keyword evidence="5 12" id="KW-0812">Transmembrane</keyword>
<evidence type="ECO:0000313" key="14">
    <source>
        <dbReference type="EMBL" id="CAF0887027.1"/>
    </source>
</evidence>
<keyword evidence="6" id="KW-0375">Hydrogen ion transport</keyword>
<dbReference type="Pfam" id="PF03189">
    <property type="entry name" value="Otopetrin"/>
    <property type="match status" value="1"/>
</dbReference>
<evidence type="ECO:0000256" key="9">
    <source>
        <dbReference type="ARBA" id="ARBA00023136"/>
    </source>
</evidence>
<evidence type="ECO:0000313" key="13">
    <source>
        <dbReference type="EMBL" id="CAF0881147.1"/>
    </source>
</evidence>
<dbReference type="InterPro" id="IPR004878">
    <property type="entry name" value="Otopetrin"/>
</dbReference>
<evidence type="ECO:0000313" key="16">
    <source>
        <dbReference type="Proteomes" id="UP000663877"/>
    </source>
</evidence>
<feature type="transmembrane region" description="Helical" evidence="12">
    <location>
        <begin position="578"/>
        <end position="600"/>
    </location>
</feature>
<feature type="transmembrane region" description="Helical" evidence="12">
    <location>
        <begin position="612"/>
        <end position="636"/>
    </location>
</feature>
<evidence type="ECO:0000313" key="15">
    <source>
        <dbReference type="Proteomes" id="UP000663832"/>
    </source>
</evidence>
<feature type="region of interest" description="Disordered" evidence="11">
    <location>
        <begin position="57"/>
        <end position="77"/>
    </location>
</feature>
<dbReference type="AlphaFoldDB" id="A0A813Y9W8"/>
<evidence type="ECO:0000256" key="2">
    <source>
        <dbReference type="ARBA" id="ARBA00006513"/>
    </source>
</evidence>
<gene>
    <name evidence="13" type="ORF">BJG266_LOCUS9431</name>
    <name evidence="14" type="ORF">QVE165_LOCUS8733</name>
</gene>
<dbReference type="PANTHER" id="PTHR21522:SF32">
    <property type="entry name" value="OTOPETRIN-2"/>
    <property type="match status" value="1"/>
</dbReference>
<protein>
    <submittedName>
        <fullName evidence="13">Uncharacterized protein</fullName>
    </submittedName>
</protein>
<feature type="transmembrane region" description="Helical" evidence="12">
    <location>
        <begin position="359"/>
        <end position="380"/>
    </location>
</feature>
<evidence type="ECO:0000256" key="6">
    <source>
        <dbReference type="ARBA" id="ARBA00022781"/>
    </source>
</evidence>
<keyword evidence="9 12" id="KW-0472">Membrane</keyword>
<keyword evidence="8" id="KW-0406">Ion transport</keyword>
<feature type="transmembrane region" description="Helical" evidence="12">
    <location>
        <begin position="493"/>
        <end position="513"/>
    </location>
</feature>
<proteinExistence type="inferred from homology"/>
<evidence type="ECO:0000256" key="7">
    <source>
        <dbReference type="ARBA" id="ARBA00022989"/>
    </source>
</evidence>
<reference evidence="13" key="1">
    <citation type="submission" date="2021-02" db="EMBL/GenBank/DDBJ databases">
        <authorList>
            <person name="Nowell W R."/>
        </authorList>
    </citation>
    <scope>NUCLEOTIDE SEQUENCE</scope>
</reference>
<keyword evidence="15" id="KW-1185">Reference proteome</keyword>
<dbReference type="GO" id="GO:0015252">
    <property type="term" value="F:proton channel activity"/>
    <property type="evidence" value="ECO:0007669"/>
    <property type="project" value="InterPro"/>
</dbReference>
<dbReference type="Proteomes" id="UP000663832">
    <property type="component" value="Unassembled WGS sequence"/>
</dbReference>
<feature type="transmembrane region" description="Helical" evidence="12">
    <location>
        <begin position="540"/>
        <end position="563"/>
    </location>
</feature>
<feature type="transmembrane region" description="Helical" evidence="12">
    <location>
        <begin position="648"/>
        <end position="666"/>
    </location>
</feature>
<dbReference type="EMBL" id="CAJNOM010000039">
    <property type="protein sequence ID" value="CAF0887027.1"/>
    <property type="molecule type" value="Genomic_DNA"/>
</dbReference>
<evidence type="ECO:0000256" key="11">
    <source>
        <dbReference type="SAM" id="MobiDB-lite"/>
    </source>
</evidence>
<keyword evidence="3" id="KW-0813">Transport</keyword>
<evidence type="ECO:0000256" key="1">
    <source>
        <dbReference type="ARBA" id="ARBA00004651"/>
    </source>
</evidence>
<sequence>MTEDMLKNASVSSSVREKIHKYNMLANTNGKFSSKSIKLRNNAYSVSSINSVSRSTLSDYLSGSNENQQEHNSPNRTSTIINHFQSNIDERKSSISLNSHKHDELKETPSISIHATTPIISKELRIPTQNDSDEIGLEIIESESIHDNYRSRSTTIEHYGEDSIQQQTTDISLITLSPQLHLPPPLPPLPLSGRSFSNLESNIPIKRSFPLSNLLLETGALVVVFILCMVLVLAIKENQANLRTTMQIVYTYIYLISIIWMIWCALDIIKFRRHWIKLTAPAHDHEEYMDMVEHNSLHLAYFPDIHNTGGLFMRIGAGLLCMGGLILTIIELAKTIETVRNDQIHHRASVANYSKSVSIARSIMFIFRFIFHCIQFTFLFRYGNLIIDRYHFAARVGLIHIVIANFCTWFEAIVIETLEQIHKQPDHIRLASVPQTLGTINFTSVEITNLTLGRVNIFKNILAAAPTEEDHSHNSTTTVLKFIENVESLMGSYLYPCLIEYSLICVTVFYIMWRNVGKTKNRSFLHFADRHIFSINCSRASYGLVFGGILFLLTILALIPAIIVETSTAIPITHITEFVLLIVSSSIVCISFIYTTKLYYDRQAHVDTFDRILILITTIGDFAYSCFGLFASILVQTYTIPVPRFIEILIHLLSIFQTFFQSAFILDALKRRIITKSEFRKKPGRELITALLLINLAIWLHDSLSAKKVQLNPLQTDYYDATTWSIVQAFTSPLSIFYRFHSSVCLADIWQEVYHNHGNHRLDRSINTSNNNNNQH</sequence>
<feature type="transmembrane region" description="Helical" evidence="12">
    <location>
        <begin position="247"/>
        <end position="269"/>
    </location>
</feature>
<organism evidence="13 16">
    <name type="scientific">Adineta steineri</name>
    <dbReference type="NCBI Taxonomy" id="433720"/>
    <lineage>
        <taxon>Eukaryota</taxon>
        <taxon>Metazoa</taxon>
        <taxon>Spiralia</taxon>
        <taxon>Gnathifera</taxon>
        <taxon>Rotifera</taxon>
        <taxon>Eurotatoria</taxon>
        <taxon>Bdelloidea</taxon>
        <taxon>Adinetida</taxon>
        <taxon>Adinetidae</taxon>
        <taxon>Adineta</taxon>
    </lineage>
</organism>
<accession>A0A813Y9W8</accession>
<keyword evidence="4" id="KW-1003">Cell membrane</keyword>
<feature type="compositionally biased region" description="Polar residues" evidence="11">
    <location>
        <begin position="59"/>
        <end position="77"/>
    </location>
</feature>
<evidence type="ECO:0000256" key="10">
    <source>
        <dbReference type="ARBA" id="ARBA00023303"/>
    </source>
</evidence>
<dbReference type="PANTHER" id="PTHR21522">
    <property type="entry name" value="PROTON CHANNEL OTOP"/>
    <property type="match status" value="1"/>
</dbReference>
<dbReference type="OrthoDB" id="6429739at2759"/>
<feature type="transmembrane region" description="Helical" evidence="12">
    <location>
        <begin position="214"/>
        <end position="235"/>
    </location>
</feature>
<comment type="caution">
    <text evidence="13">The sequence shown here is derived from an EMBL/GenBank/DDBJ whole genome shotgun (WGS) entry which is preliminary data.</text>
</comment>
<evidence type="ECO:0000256" key="4">
    <source>
        <dbReference type="ARBA" id="ARBA00022475"/>
    </source>
</evidence>
<keyword evidence="7 12" id="KW-1133">Transmembrane helix</keyword>
<name>A0A813Y9W8_9BILA</name>
<dbReference type="GO" id="GO:0005886">
    <property type="term" value="C:plasma membrane"/>
    <property type="evidence" value="ECO:0007669"/>
    <property type="project" value="UniProtKB-SubCell"/>
</dbReference>
<feature type="transmembrane region" description="Helical" evidence="12">
    <location>
        <begin position="311"/>
        <end position="330"/>
    </location>
</feature>